<proteinExistence type="predicted"/>
<keyword evidence="1" id="KW-0472">Membrane</keyword>
<feature type="transmembrane region" description="Helical" evidence="1">
    <location>
        <begin position="21"/>
        <end position="40"/>
    </location>
</feature>
<keyword evidence="1" id="KW-0812">Transmembrane</keyword>
<organism evidence="2 3">
    <name type="scientific">Nocardioides humi</name>
    <dbReference type="NCBI Taxonomy" id="449461"/>
    <lineage>
        <taxon>Bacteria</taxon>
        <taxon>Bacillati</taxon>
        <taxon>Actinomycetota</taxon>
        <taxon>Actinomycetes</taxon>
        <taxon>Propionibacteriales</taxon>
        <taxon>Nocardioidaceae</taxon>
        <taxon>Nocardioides</taxon>
    </lineage>
</organism>
<evidence type="ECO:0000313" key="2">
    <source>
        <dbReference type="EMBL" id="GAA1528441.1"/>
    </source>
</evidence>
<evidence type="ECO:0000313" key="3">
    <source>
        <dbReference type="Proteomes" id="UP001500842"/>
    </source>
</evidence>
<evidence type="ECO:0000256" key="1">
    <source>
        <dbReference type="SAM" id="Phobius"/>
    </source>
</evidence>
<name>A0ABN2AVU4_9ACTN</name>
<gene>
    <name evidence="2" type="ORF">GCM10009788_34720</name>
</gene>
<feature type="transmembrane region" description="Helical" evidence="1">
    <location>
        <begin position="46"/>
        <end position="67"/>
    </location>
</feature>
<dbReference type="EMBL" id="BAAAOR010000025">
    <property type="protein sequence ID" value="GAA1528441.1"/>
    <property type="molecule type" value="Genomic_DNA"/>
</dbReference>
<sequence length="132" mass="13636">MPETAPSPGFVARNNEVIGSVLSIIALLASVGMGAGLMFGTGTRGVSAILTVLTVAGGAFTLLLLGLGAMLRSATPPEQWDREETSWRAERGLDPLTDADRATSARARRRAALLAVLALLVGLALSVLPDIL</sequence>
<comment type="caution">
    <text evidence="2">The sequence shown here is derived from an EMBL/GenBank/DDBJ whole genome shotgun (WGS) entry which is preliminary data.</text>
</comment>
<keyword evidence="1" id="KW-1133">Transmembrane helix</keyword>
<accession>A0ABN2AVU4</accession>
<keyword evidence="3" id="KW-1185">Reference proteome</keyword>
<dbReference type="RefSeq" id="WP_141003947.1">
    <property type="nucleotide sequence ID" value="NZ_BAAAOR010000025.1"/>
</dbReference>
<feature type="transmembrane region" description="Helical" evidence="1">
    <location>
        <begin position="111"/>
        <end position="128"/>
    </location>
</feature>
<dbReference type="Proteomes" id="UP001500842">
    <property type="component" value="Unassembled WGS sequence"/>
</dbReference>
<reference evidence="2 3" key="1">
    <citation type="journal article" date="2019" name="Int. J. Syst. Evol. Microbiol.">
        <title>The Global Catalogue of Microorganisms (GCM) 10K type strain sequencing project: providing services to taxonomists for standard genome sequencing and annotation.</title>
        <authorList>
            <consortium name="The Broad Institute Genomics Platform"/>
            <consortium name="The Broad Institute Genome Sequencing Center for Infectious Disease"/>
            <person name="Wu L."/>
            <person name="Ma J."/>
        </authorList>
    </citation>
    <scope>NUCLEOTIDE SEQUENCE [LARGE SCALE GENOMIC DNA]</scope>
    <source>
        <strain evidence="2 3">JCM 14942</strain>
    </source>
</reference>
<protein>
    <submittedName>
        <fullName evidence="2">Uncharacterized protein</fullName>
    </submittedName>
</protein>